<feature type="disulfide bond" evidence="10">
    <location>
        <begin position="960"/>
        <end position="977"/>
    </location>
</feature>
<dbReference type="SUPFAM" id="SSF57196">
    <property type="entry name" value="EGF/Laminin"/>
    <property type="match status" value="8"/>
</dbReference>
<dbReference type="PROSITE" id="PS01248">
    <property type="entry name" value="EGF_LAM_1"/>
    <property type="match status" value="5"/>
</dbReference>
<dbReference type="GO" id="GO:0005604">
    <property type="term" value="C:basement membrane"/>
    <property type="evidence" value="ECO:0007669"/>
    <property type="project" value="TreeGrafter"/>
</dbReference>
<evidence type="ECO:0000313" key="18">
    <source>
        <dbReference type="Proteomes" id="UP000596742"/>
    </source>
</evidence>
<feature type="compositionally biased region" description="Low complexity" evidence="12">
    <location>
        <begin position="1457"/>
        <end position="1471"/>
    </location>
</feature>
<dbReference type="Pfam" id="PF00053">
    <property type="entry name" value="EGF_laminin"/>
    <property type="match status" value="9"/>
</dbReference>
<keyword evidence="18" id="KW-1185">Reference proteome</keyword>
<dbReference type="FunFam" id="2.60.120.260:FF:000018">
    <property type="entry name" value="Laminin subunit gamma 1"/>
    <property type="match status" value="1"/>
</dbReference>
<feature type="domain" description="Laminin IV type A" evidence="15">
    <location>
        <begin position="543"/>
        <end position="713"/>
    </location>
</feature>
<evidence type="ECO:0000313" key="17">
    <source>
        <dbReference type="EMBL" id="VDI67522.1"/>
    </source>
</evidence>
<dbReference type="FunFam" id="2.10.25.10:FF:000224">
    <property type="entry name" value="Usherin"/>
    <property type="match status" value="1"/>
</dbReference>
<evidence type="ECO:0000256" key="8">
    <source>
        <dbReference type="ARBA" id="ARBA00023273"/>
    </source>
</evidence>
<feature type="disulfide bond" evidence="10">
    <location>
        <begin position="958"/>
        <end position="970"/>
    </location>
</feature>
<reference evidence="17" key="1">
    <citation type="submission" date="2018-11" db="EMBL/GenBank/DDBJ databases">
        <authorList>
            <person name="Alioto T."/>
            <person name="Alioto T."/>
        </authorList>
    </citation>
    <scope>NUCLEOTIDE SEQUENCE</scope>
</reference>
<dbReference type="PANTHER" id="PTHR10574:SF435">
    <property type="entry name" value="LAMININ SUBUNIT GAMMA-1"/>
    <property type="match status" value="1"/>
</dbReference>
<evidence type="ECO:0000256" key="4">
    <source>
        <dbReference type="ARBA" id="ARBA00022729"/>
    </source>
</evidence>
<proteinExistence type="predicted"/>
<evidence type="ECO:0000256" key="12">
    <source>
        <dbReference type="SAM" id="MobiDB-lite"/>
    </source>
</evidence>
<protein>
    <submittedName>
        <fullName evidence="17">Laminin, gamma 1</fullName>
    </submittedName>
</protein>
<keyword evidence="13" id="KW-1133">Transmembrane helix</keyword>
<dbReference type="GO" id="GO:0042995">
    <property type="term" value="C:cell projection"/>
    <property type="evidence" value="ECO:0007669"/>
    <property type="project" value="UniProtKB-SubCell"/>
</dbReference>
<dbReference type="Proteomes" id="UP000596742">
    <property type="component" value="Unassembled WGS sequence"/>
</dbReference>
<dbReference type="FunFam" id="2.10.25.10:FF:000166">
    <property type="entry name" value="laminin subunit gamma-1"/>
    <property type="match status" value="1"/>
</dbReference>
<evidence type="ECO:0000259" key="14">
    <source>
        <dbReference type="PROSITE" id="PS50027"/>
    </source>
</evidence>
<dbReference type="SMART" id="SM00281">
    <property type="entry name" value="LamB"/>
    <property type="match status" value="1"/>
</dbReference>
<sequence>MMADKGKDTISHSDKLSVCKKSKQSKVTMNLLTVILYIGILPQVILGQRSDDSSRNTDCYDANGRPQRCMPEFINAAFGLPVEATNTCGVKRVTEYCLQTGVTGARKKCHYCDSRTAGLGHNTNFLTDFNNNNNWTWWQSETMLEGIQYPIVVNLTLNLKKQYEVTYIRLKFYSPRPESFAIYKRKTDSDPWIPWQFYSASCERTYNLPRRGIITSENEANAICTDEYSDISPLTGGSVPFSTLEGRPSAFEYENSLVLQDWVTASSIKISLTRLNTFGDEVFGDARVLKSYFYAISDLAVGARCKCNGHAKSCSFKTDGDLMCNCEHHTTGDNCEKCEANFNDRPWNRASQDAAFECLACDCNGKADACYFDEEQYNRTGHGGHCIDCRDNTDGSNCQRCKENHYERSPDRYCTPCQCNSIGSENLQCKNNGKCQCKPGVIGDKCDRCDANHYDFGPYGCQPCNCEVAGSENNVARCNPSDGKCDCKQNVEGRACDQCKIGYFGLSERNPFGCVSCFCFGHSQDCISSTGYYATNIVTDFETGKQRWTASDRANNAITTQYNAFLQNLGVSSTGYEHVYFIAPARYLGNQRLSYNQFLSFDLRTGEEEGRASVVDIVLEGSGQKVSSAIFTQGNKMPGIESHNYKFRLNEHQNYQWSPRINAQDFLTILSNLTAIKIRATYSNGGVGFIDNIVMETARLGSNGGEVAAWVEQCTCPEGYVGQFCESCAAGYKRDPVNGGPFSNCVPCECFNHSDSCEPNSGRCICNHNTEGNFCERCVAGYYGNAREGTSNDCQPCPCPDGGPCVLLPGGEVVCTQCREGEGGNLCEFCLDGYFGDPTGLKGAGRPCERCKCNENIDTNAVGNCDRSTGECLKCIYNSAGFYCNKCLPNYYGDALAPIKGDCKACSCYPPGTLSAGVLSCDPVVGSCPCLPKVEGRQCDKCQSGYWNIDSGTGCEECNCSPIGSLDDTCDQGSGQCQCKVGVTGLKCDQCQRFFFGFSSAGCTACNCDPEGALDLQCGPNGNCPCKVGVVGARCDMCQENKYNLTAGCIDCAPCYSLVQERVNNHRMKLDDLRNLIINIGNNPSAFNDTQFLIYMNEVNSSVVMLLDEARGAVTDNGTLGVQLAALRKAVQEVNSKAYQIGGKLTAAETASQNSERDLRLAREAIDRAEKALTAAESYIDTEGRAALQRAREALAKFGQKSDQMTQIASRAKTEADRQWKDAERIEMLAKNALNTSREAKRLAEETLRMPDKTSDDITRLKQQYNDADRLYNQTRTFAESAKQRAIDAYDEALKLYTDATSIQLPGTDVPALKSNAMLIKREAQEIKDEAIRLMRDNAALLEDVSNQTRDATGMLKIGNEQQNRVDELLAEADAARQMAKDATSRAEQTLKEARDTLRILLGFNQQVQENKDKADNALLRIPEIEAIIEEAEKKTMEAQDALSGAESDADMSLKLAQQAQSTAQNASNEASRIRQEADKTKEKATYLKDEADNLSEDVNNLEKDIAQREKQADDDSALTNDALKKASQAQNTARDVSTKVTTALNEIKNISNLLNQLDSVDTAKLDDLEKQLDDAEKLLRENNLDKQFVDLENANNEVIDLVLKSKREYDDLKKDVENIEQIMNSLPDGCFKNIEIETAPGT</sequence>
<dbReference type="Pfam" id="PF00052">
    <property type="entry name" value="Laminin_B"/>
    <property type="match status" value="1"/>
</dbReference>
<dbReference type="InterPro" id="IPR050440">
    <property type="entry name" value="Laminin/Netrin_ECM"/>
</dbReference>
<dbReference type="PROSITE" id="PS51117">
    <property type="entry name" value="LAMININ_NTER"/>
    <property type="match status" value="1"/>
</dbReference>
<feature type="domain" description="Laminin EGF-like" evidence="14">
    <location>
        <begin position="748"/>
        <end position="796"/>
    </location>
</feature>
<dbReference type="FunFam" id="2.10.25.10:FF:000067">
    <property type="entry name" value="Laminin subunit gamma 1"/>
    <property type="match status" value="2"/>
</dbReference>
<evidence type="ECO:0000256" key="9">
    <source>
        <dbReference type="ARBA" id="ARBA00023292"/>
    </source>
</evidence>
<keyword evidence="9 10" id="KW-0424">Laminin EGF-like domain</keyword>
<feature type="domain" description="Laminin EGF-like" evidence="14">
    <location>
        <begin position="958"/>
        <end position="1005"/>
    </location>
</feature>
<keyword evidence="3" id="KW-0964">Secreted</keyword>
<dbReference type="PRINTS" id="PR00011">
    <property type="entry name" value="EGFLAMININ"/>
</dbReference>
<organism evidence="17 18">
    <name type="scientific">Mytilus galloprovincialis</name>
    <name type="common">Mediterranean mussel</name>
    <dbReference type="NCBI Taxonomy" id="29158"/>
    <lineage>
        <taxon>Eukaryota</taxon>
        <taxon>Metazoa</taxon>
        <taxon>Spiralia</taxon>
        <taxon>Lophotrochozoa</taxon>
        <taxon>Mollusca</taxon>
        <taxon>Bivalvia</taxon>
        <taxon>Autobranchia</taxon>
        <taxon>Pteriomorphia</taxon>
        <taxon>Mytilida</taxon>
        <taxon>Mytiloidea</taxon>
        <taxon>Mytilidae</taxon>
        <taxon>Mytilinae</taxon>
        <taxon>Mytilus</taxon>
    </lineage>
</organism>
<evidence type="ECO:0000256" key="1">
    <source>
        <dbReference type="ARBA" id="ARBA00004316"/>
    </source>
</evidence>
<dbReference type="PROSITE" id="PS51115">
    <property type="entry name" value="LAMININ_IVA"/>
    <property type="match status" value="1"/>
</dbReference>
<evidence type="ECO:0000256" key="2">
    <source>
        <dbReference type="ARBA" id="ARBA00004613"/>
    </source>
</evidence>
<dbReference type="GO" id="GO:0009888">
    <property type="term" value="P:tissue development"/>
    <property type="evidence" value="ECO:0007669"/>
    <property type="project" value="TreeGrafter"/>
</dbReference>
<feature type="domain" description="Laminin EGF-like" evidence="14">
    <location>
        <begin position="417"/>
        <end position="463"/>
    </location>
</feature>
<dbReference type="FunFam" id="2.10.25.10:FF:000758">
    <property type="entry name" value="Laminin subunit gamma 1"/>
    <property type="match status" value="1"/>
</dbReference>
<comment type="subcellular location">
    <subcellularLocation>
        <location evidence="1">Cell projection</location>
    </subcellularLocation>
    <subcellularLocation>
        <location evidence="2">Secreted</location>
    </subcellularLocation>
</comment>
<evidence type="ECO:0000256" key="6">
    <source>
        <dbReference type="ARBA" id="ARBA00023157"/>
    </source>
</evidence>
<dbReference type="Gene3D" id="2.60.120.260">
    <property type="entry name" value="Galactose-binding domain-like"/>
    <property type="match status" value="1"/>
</dbReference>
<dbReference type="InterPro" id="IPR056863">
    <property type="entry name" value="LMN_ATRN_NET-like_EGF"/>
</dbReference>
<feature type="coiled-coil region" evidence="11">
    <location>
        <begin position="1566"/>
        <end position="1623"/>
    </location>
</feature>
<feature type="disulfide bond" evidence="10">
    <location>
        <begin position="930"/>
        <end position="939"/>
    </location>
</feature>
<evidence type="ECO:0000256" key="13">
    <source>
        <dbReference type="SAM" id="Phobius"/>
    </source>
</evidence>
<feature type="domain" description="Laminin EGF-like" evidence="14">
    <location>
        <begin position="464"/>
        <end position="516"/>
    </location>
</feature>
<dbReference type="SMART" id="SM00136">
    <property type="entry name" value="LamNT"/>
    <property type="match status" value="1"/>
</dbReference>
<feature type="transmembrane region" description="Helical" evidence="13">
    <location>
        <begin position="27"/>
        <end position="46"/>
    </location>
</feature>
<feature type="disulfide bond" evidence="10">
    <location>
        <begin position="766"/>
        <end position="775"/>
    </location>
</feature>
<dbReference type="FunFam" id="2.10.25.10:FF:000090">
    <property type="entry name" value="laminin subunit alpha"/>
    <property type="match status" value="1"/>
</dbReference>
<keyword evidence="5" id="KW-0677">Repeat</keyword>
<feature type="compositionally biased region" description="Basic and acidic residues" evidence="12">
    <location>
        <begin position="1472"/>
        <end position="1492"/>
    </location>
</feature>
<feature type="disulfide bond" evidence="10">
    <location>
        <begin position="979"/>
        <end position="988"/>
    </location>
</feature>
<evidence type="ECO:0000256" key="10">
    <source>
        <dbReference type="PROSITE-ProRule" id="PRU00460"/>
    </source>
</evidence>
<keyword evidence="6 10" id="KW-1015">Disulfide bond</keyword>
<keyword evidence="4" id="KW-0732">Signal</keyword>
<feature type="disulfide bond" evidence="10">
    <location>
        <begin position="487"/>
        <end position="496"/>
    </location>
</feature>
<dbReference type="InterPro" id="IPR008211">
    <property type="entry name" value="Laminin_N"/>
</dbReference>
<evidence type="ECO:0000256" key="7">
    <source>
        <dbReference type="ARBA" id="ARBA00023180"/>
    </source>
</evidence>
<comment type="caution">
    <text evidence="10">Lacks conserved residue(s) required for the propagation of feature annotation.</text>
</comment>
<keyword evidence="13" id="KW-0472">Membrane</keyword>
<feature type="domain" description="Laminin N-terminal" evidence="16">
    <location>
        <begin position="65"/>
        <end position="304"/>
    </location>
</feature>
<dbReference type="InterPro" id="IPR000034">
    <property type="entry name" value="Laminin_IV"/>
</dbReference>
<feature type="disulfide bond" evidence="10">
    <location>
        <begin position="437"/>
        <end position="446"/>
    </location>
</feature>
<keyword evidence="8" id="KW-0966">Cell projection</keyword>
<gene>
    <name evidence="17" type="ORF">MGAL_10B079776</name>
</gene>
<dbReference type="SMART" id="SM00180">
    <property type="entry name" value="EGF_Lam"/>
    <property type="match status" value="10"/>
</dbReference>
<evidence type="ECO:0000259" key="15">
    <source>
        <dbReference type="PROSITE" id="PS51115"/>
    </source>
</evidence>
<feature type="disulfide bond" evidence="10">
    <location>
        <begin position="417"/>
        <end position="429"/>
    </location>
</feature>
<evidence type="ECO:0000256" key="5">
    <source>
        <dbReference type="ARBA" id="ARBA00022737"/>
    </source>
</evidence>
<dbReference type="SMART" id="SM00181">
    <property type="entry name" value="EGF"/>
    <property type="match status" value="7"/>
</dbReference>
<accession>A0A8B6GPC6</accession>
<feature type="domain" description="Laminin EGF-like" evidence="14">
    <location>
        <begin position="1006"/>
        <end position="1051"/>
    </location>
</feature>
<dbReference type="FunFam" id="2.10.25.10:FF:000051">
    <property type="entry name" value="Laminin subunit alpha 4"/>
    <property type="match status" value="1"/>
</dbReference>
<keyword evidence="13" id="KW-0812">Transmembrane</keyword>
<dbReference type="GO" id="GO:0007411">
    <property type="term" value="P:axon guidance"/>
    <property type="evidence" value="ECO:0007669"/>
    <property type="project" value="TreeGrafter"/>
</dbReference>
<dbReference type="Gene3D" id="2.10.25.10">
    <property type="entry name" value="Laminin"/>
    <property type="match status" value="9"/>
</dbReference>
<dbReference type="EMBL" id="UYJE01008808">
    <property type="protein sequence ID" value="VDI67522.1"/>
    <property type="molecule type" value="Genomic_DNA"/>
</dbReference>
<keyword evidence="7" id="KW-0325">Glycoprotein</keyword>
<feature type="coiled-coil region" evidence="11">
    <location>
        <begin position="1152"/>
        <end position="1179"/>
    </location>
</feature>
<name>A0A8B6GPC6_MYTGA</name>
<keyword evidence="11" id="KW-0175">Coiled coil</keyword>
<dbReference type="InterPro" id="IPR000742">
    <property type="entry name" value="EGF"/>
</dbReference>
<dbReference type="GO" id="GO:0009887">
    <property type="term" value="P:animal organ morphogenesis"/>
    <property type="evidence" value="ECO:0007669"/>
    <property type="project" value="TreeGrafter"/>
</dbReference>
<dbReference type="PROSITE" id="PS50027">
    <property type="entry name" value="EGF_LAM_2"/>
    <property type="match status" value="6"/>
</dbReference>
<evidence type="ECO:0000256" key="3">
    <source>
        <dbReference type="ARBA" id="ARBA00022525"/>
    </source>
</evidence>
<dbReference type="CDD" id="cd00055">
    <property type="entry name" value="EGF_Lam"/>
    <property type="match status" value="9"/>
</dbReference>
<dbReference type="PANTHER" id="PTHR10574">
    <property type="entry name" value="NETRIN/LAMININ-RELATED"/>
    <property type="match status" value="1"/>
</dbReference>
<evidence type="ECO:0000259" key="16">
    <source>
        <dbReference type="PROSITE" id="PS51117"/>
    </source>
</evidence>
<dbReference type="Pfam" id="PF00055">
    <property type="entry name" value="Laminin_N"/>
    <property type="match status" value="1"/>
</dbReference>
<feature type="disulfide bond" evidence="10">
    <location>
        <begin position="1006"/>
        <end position="1018"/>
    </location>
</feature>
<dbReference type="Pfam" id="PF24973">
    <property type="entry name" value="EGF_LMN_ATRN"/>
    <property type="match status" value="1"/>
</dbReference>
<comment type="caution">
    <text evidence="17">The sequence shown here is derived from an EMBL/GenBank/DDBJ whole genome shotgun (WGS) entry which is preliminary data.</text>
</comment>
<dbReference type="OrthoDB" id="430826at2759"/>
<feature type="region of interest" description="Disordered" evidence="12">
    <location>
        <begin position="1456"/>
        <end position="1493"/>
    </location>
</feature>
<feature type="domain" description="Laminin EGF-like" evidence="14">
    <location>
        <begin position="906"/>
        <end position="957"/>
    </location>
</feature>
<dbReference type="GO" id="GO:0005576">
    <property type="term" value="C:extracellular region"/>
    <property type="evidence" value="ECO:0007669"/>
    <property type="project" value="UniProtKB-SubCell"/>
</dbReference>
<evidence type="ECO:0000256" key="11">
    <source>
        <dbReference type="SAM" id="Coils"/>
    </source>
</evidence>
<dbReference type="InterPro" id="IPR002049">
    <property type="entry name" value="LE_dom"/>
</dbReference>
<feature type="disulfide bond" evidence="10">
    <location>
        <begin position="1026"/>
        <end position="1035"/>
    </location>
</feature>